<keyword evidence="10" id="KW-0472">Membrane</keyword>
<dbReference type="AlphaFoldDB" id="A0A7Y0E199"/>
<dbReference type="Proteomes" id="UP000539372">
    <property type="component" value="Unassembled WGS sequence"/>
</dbReference>
<evidence type="ECO:0000256" key="8">
    <source>
        <dbReference type="PIRSR" id="PIRSR639901-1"/>
    </source>
</evidence>
<dbReference type="RefSeq" id="WP_169625743.1">
    <property type="nucleotide sequence ID" value="NZ_JABBNT010000003.1"/>
</dbReference>
<evidence type="ECO:0000313" key="13">
    <source>
        <dbReference type="Proteomes" id="UP000539372"/>
    </source>
</evidence>
<dbReference type="Gene3D" id="3.40.50.2000">
    <property type="entry name" value="Glycogen Phosphorylase B"/>
    <property type="match status" value="1"/>
</dbReference>
<dbReference type="EC" id="2.4.99.12" evidence="3 10"/>
<evidence type="ECO:0000256" key="3">
    <source>
        <dbReference type="ARBA" id="ARBA00012621"/>
    </source>
</evidence>
<gene>
    <name evidence="12" type="ORF">HH303_12990</name>
</gene>
<feature type="active site" description="Proton acceptor" evidence="8">
    <location>
        <position position="62"/>
    </location>
</feature>
<dbReference type="PANTHER" id="PTHR42755:SF1">
    <property type="entry name" value="3-DEOXY-D-MANNO-OCTULOSONIC ACID TRANSFERASE, MITOCHONDRIAL-RELATED"/>
    <property type="match status" value="1"/>
</dbReference>
<evidence type="ECO:0000256" key="1">
    <source>
        <dbReference type="ARBA" id="ARBA00003394"/>
    </source>
</evidence>
<evidence type="ECO:0000256" key="4">
    <source>
        <dbReference type="ARBA" id="ARBA00019077"/>
    </source>
</evidence>
<dbReference type="UniPathway" id="UPA00958"/>
<keyword evidence="13" id="KW-1185">Reference proteome</keyword>
<organism evidence="12 13">
    <name type="scientific">Pacificispira spongiicola</name>
    <dbReference type="NCBI Taxonomy" id="2729598"/>
    <lineage>
        <taxon>Bacteria</taxon>
        <taxon>Pseudomonadati</taxon>
        <taxon>Pseudomonadota</taxon>
        <taxon>Alphaproteobacteria</taxon>
        <taxon>Rhodospirillales</taxon>
        <taxon>Rhodospirillaceae</taxon>
        <taxon>Pacificispira</taxon>
    </lineage>
</organism>
<sequence length="429" mass="45790">MLARHAYCLATTLGAPVIRRVLDKRLAAGKEDPVRFAERRGQPGKPRPDGPLVWIHAASNGESVSALPLIERLLARDPHSHVLVTTGTVTSARLMEARLPPRAIHQYLPVDLRPWLRRFLDHWQPDLGIWIESEFWPGLIWAMRDSGKPMALVNGRISSRSLSQWRRFPGLSADLLGGFSPCLAQTPDDAAHLSSLGARKADCVGNLKLSAPPLPVDDIALEEERRRVSGRPVWLAASTHPGEEEIVAEADALLRESLPDLLTVVVPRHPKRGEDVAALMRAKGLVTARRAVGETVSPECQCLVADTLGELGLFYRLVPVSLIGGSLVGGHGGHNPIEALQLGCVPVIGPDMTNFSTVAASLTDAGGAVSAASASDVADAVTRLLADPGHRQTVAQAGEAVARIGATTVDRVMARLAPVLPPIAPGRGQ</sequence>
<comment type="caution">
    <text evidence="12">The sequence shown here is derived from an EMBL/GenBank/DDBJ whole genome shotgun (WGS) entry which is preliminary data.</text>
</comment>
<dbReference type="GO" id="GO:0043842">
    <property type="term" value="F:Kdo transferase activity"/>
    <property type="evidence" value="ECO:0007669"/>
    <property type="project" value="UniProtKB-EC"/>
</dbReference>
<reference evidence="12 13" key="1">
    <citation type="submission" date="2020-04" db="EMBL/GenBank/DDBJ databases">
        <title>Rhodospirillaceae bacterium KN72 isolated from deep sea.</title>
        <authorList>
            <person name="Zhang D.-C."/>
        </authorList>
    </citation>
    <scope>NUCLEOTIDE SEQUENCE [LARGE SCALE GENOMIC DNA]</scope>
    <source>
        <strain evidence="12 13">KN72</strain>
    </source>
</reference>
<protein>
    <recommendedName>
        <fullName evidence="4 10">3-deoxy-D-manno-octulosonic acid transferase</fullName>
        <shortName evidence="10">Kdo transferase</shortName>
        <ecNumber evidence="3 10">2.4.99.12</ecNumber>
    </recommendedName>
    <alternativeName>
        <fullName evidence="6 10">Lipid IV(A) 3-deoxy-D-manno-octulosonic acid transferase</fullName>
    </alternativeName>
</protein>
<dbReference type="Pfam" id="PF04413">
    <property type="entry name" value="Glycos_transf_N"/>
    <property type="match status" value="1"/>
</dbReference>
<keyword evidence="5 10" id="KW-0808">Transferase</keyword>
<dbReference type="GO" id="GO:0009245">
    <property type="term" value="P:lipid A biosynthetic process"/>
    <property type="evidence" value="ECO:0007669"/>
    <property type="project" value="TreeGrafter"/>
</dbReference>
<evidence type="ECO:0000256" key="7">
    <source>
        <dbReference type="ARBA" id="ARBA00049183"/>
    </source>
</evidence>
<dbReference type="GO" id="GO:0005886">
    <property type="term" value="C:plasma membrane"/>
    <property type="evidence" value="ECO:0007669"/>
    <property type="project" value="UniProtKB-SubCell"/>
</dbReference>
<proteinExistence type="inferred from homology"/>
<feature type="site" description="Transition state stabilizer" evidence="9">
    <location>
        <position position="132"/>
    </location>
</feature>
<accession>A0A7Y0E199</accession>
<dbReference type="GO" id="GO:0009244">
    <property type="term" value="P:lipopolysaccharide core region biosynthetic process"/>
    <property type="evidence" value="ECO:0007669"/>
    <property type="project" value="UniProtKB-UniRule"/>
</dbReference>
<evidence type="ECO:0000256" key="9">
    <source>
        <dbReference type="PIRSR" id="PIRSR639901-2"/>
    </source>
</evidence>
<evidence type="ECO:0000313" key="12">
    <source>
        <dbReference type="EMBL" id="NMM45403.1"/>
    </source>
</evidence>
<comment type="similarity">
    <text evidence="10">Belongs to the glycosyltransferase group 1 family.</text>
</comment>
<dbReference type="EMBL" id="JABBNT010000003">
    <property type="protein sequence ID" value="NMM45403.1"/>
    <property type="molecule type" value="Genomic_DNA"/>
</dbReference>
<evidence type="ECO:0000256" key="2">
    <source>
        <dbReference type="ARBA" id="ARBA00004713"/>
    </source>
</evidence>
<comment type="subcellular location">
    <subcellularLocation>
        <location evidence="10">Cell membrane</location>
    </subcellularLocation>
</comment>
<evidence type="ECO:0000256" key="10">
    <source>
        <dbReference type="RuleBase" id="RU365103"/>
    </source>
</evidence>
<dbReference type="SUPFAM" id="SSF53756">
    <property type="entry name" value="UDP-Glycosyltransferase/glycogen phosphorylase"/>
    <property type="match status" value="1"/>
</dbReference>
<comment type="function">
    <text evidence="1 10">Involved in lipopolysaccharide (LPS) biosynthesis. Catalyzes the transfer of 3-deoxy-D-manno-octulosonate (Kdo) residue(s) from CMP-Kdo to lipid IV(A), the tetraacyldisaccharide-1,4'-bisphosphate precursor of lipid A.</text>
</comment>
<keyword evidence="10" id="KW-0448">Lipopolysaccharide biosynthesis</keyword>
<evidence type="ECO:0000256" key="6">
    <source>
        <dbReference type="ARBA" id="ARBA00031445"/>
    </source>
</evidence>
<feature type="domain" description="3-deoxy-D-manno-octulosonic-acid transferase N-terminal" evidence="11">
    <location>
        <begin position="35"/>
        <end position="210"/>
    </location>
</feature>
<dbReference type="Gene3D" id="3.40.50.11720">
    <property type="entry name" value="3-Deoxy-D-manno-octulosonic-acid transferase, N-terminal domain"/>
    <property type="match status" value="1"/>
</dbReference>
<evidence type="ECO:0000259" key="11">
    <source>
        <dbReference type="Pfam" id="PF04413"/>
    </source>
</evidence>
<dbReference type="InterPro" id="IPR007507">
    <property type="entry name" value="Glycos_transf_N"/>
</dbReference>
<dbReference type="InterPro" id="IPR038107">
    <property type="entry name" value="Glycos_transf_N_sf"/>
</dbReference>
<name>A0A7Y0E199_9PROT</name>
<dbReference type="InterPro" id="IPR039901">
    <property type="entry name" value="Kdotransferase"/>
</dbReference>
<comment type="catalytic activity">
    <reaction evidence="7 10">
        <text>lipid IVA (E. coli) + CMP-3-deoxy-beta-D-manno-octulosonate = alpha-Kdo-(2-&gt;6)-lipid IVA (E. coli) + CMP + H(+)</text>
        <dbReference type="Rhea" id="RHEA:28066"/>
        <dbReference type="ChEBI" id="CHEBI:15378"/>
        <dbReference type="ChEBI" id="CHEBI:58603"/>
        <dbReference type="ChEBI" id="CHEBI:60364"/>
        <dbReference type="ChEBI" id="CHEBI:60377"/>
        <dbReference type="ChEBI" id="CHEBI:85987"/>
        <dbReference type="EC" id="2.4.99.12"/>
    </reaction>
</comment>
<keyword evidence="10" id="KW-1003">Cell membrane</keyword>
<feature type="site" description="Transition state stabilizer" evidence="9">
    <location>
        <position position="208"/>
    </location>
</feature>
<comment type="pathway">
    <text evidence="2 10">Bacterial outer membrane biogenesis; LPS core biosynthesis.</text>
</comment>
<evidence type="ECO:0000256" key="5">
    <source>
        <dbReference type="ARBA" id="ARBA00022679"/>
    </source>
</evidence>
<dbReference type="PANTHER" id="PTHR42755">
    <property type="entry name" value="3-DEOXY-MANNO-OCTULOSONATE CYTIDYLYLTRANSFERASE"/>
    <property type="match status" value="1"/>
</dbReference>